<dbReference type="Pfam" id="PF05016">
    <property type="entry name" value="ParE_toxin"/>
    <property type="match status" value="1"/>
</dbReference>
<dbReference type="RefSeq" id="WP_087197887.1">
    <property type="nucleotide sequence ID" value="NZ_PPEL01000122.1"/>
</dbReference>
<name>A0A2K2U1U3_9ACTN</name>
<dbReference type="InterPro" id="IPR007712">
    <property type="entry name" value="RelE/ParE_toxin"/>
</dbReference>
<gene>
    <name evidence="2" type="ORF">C2L80_12755</name>
</gene>
<keyword evidence="1" id="KW-1277">Toxin-antitoxin system</keyword>
<dbReference type="InterPro" id="IPR035093">
    <property type="entry name" value="RelE/ParE_toxin_dom_sf"/>
</dbReference>
<protein>
    <submittedName>
        <fullName evidence="2">Type II toxin-antitoxin system RelE/ParE family toxin</fullName>
    </submittedName>
</protein>
<proteinExistence type="predicted"/>
<dbReference type="AlphaFoldDB" id="A0A2K2U1U3"/>
<accession>A0A2K2U1U3</accession>
<dbReference type="EMBL" id="PPEL01000122">
    <property type="protein sequence ID" value="PNV64287.1"/>
    <property type="molecule type" value="Genomic_DNA"/>
</dbReference>
<dbReference type="SUPFAM" id="SSF143011">
    <property type="entry name" value="RelE-like"/>
    <property type="match status" value="1"/>
</dbReference>
<sequence length="105" mass="12284">MREIRYRPRATFDLESIVVYLGEVQKSPASAQRTYQSVQEAIALLGDMPTLGKPFSDDSLDRKNYRSYLAGSYRVFYTFGEESLTVWRVVHTRQDIDDYAFVDWE</sequence>
<keyword evidence="3" id="KW-1185">Reference proteome</keyword>
<comment type="caution">
    <text evidence="2">The sequence shown here is derived from an EMBL/GenBank/DDBJ whole genome shotgun (WGS) entry which is preliminary data.</text>
</comment>
<evidence type="ECO:0000313" key="3">
    <source>
        <dbReference type="Proteomes" id="UP000236488"/>
    </source>
</evidence>
<organism evidence="2 3">
    <name type="scientific">Rubneribacter badeniensis</name>
    <dbReference type="NCBI Taxonomy" id="2070688"/>
    <lineage>
        <taxon>Bacteria</taxon>
        <taxon>Bacillati</taxon>
        <taxon>Actinomycetota</taxon>
        <taxon>Coriobacteriia</taxon>
        <taxon>Eggerthellales</taxon>
        <taxon>Eggerthellaceae</taxon>
        <taxon>Rubneribacter</taxon>
    </lineage>
</organism>
<evidence type="ECO:0000256" key="1">
    <source>
        <dbReference type="ARBA" id="ARBA00022649"/>
    </source>
</evidence>
<dbReference type="Proteomes" id="UP000236488">
    <property type="component" value="Unassembled WGS sequence"/>
</dbReference>
<dbReference type="Gene3D" id="3.30.2310.20">
    <property type="entry name" value="RelE-like"/>
    <property type="match status" value="1"/>
</dbReference>
<evidence type="ECO:0000313" key="2">
    <source>
        <dbReference type="EMBL" id="PNV64287.1"/>
    </source>
</evidence>
<reference evidence="2 3" key="1">
    <citation type="journal article" date="2018" name="Int. J. Syst. Evol. Microbiol.">
        <title>Rubneribacter badeniensis gen. nov., sp. nov. and Enteroscipio rubneri gen. nov., sp. nov., new members of the Eggerthellaceae isolated from human faeces.</title>
        <authorList>
            <person name="Danylec N."/>
            <person name="Gobl A."/>
            <person name="Stoll D.A."/>
            <person name="Hetzer B."/>
            <person name="Kulling S.E."/>
            <person name="Huch M."/>
        </authorList>
    </citation>
    <scope>NUCLEOTIDE SEQUENCE [LARGE SCALE GENOMIC DNA]</scope>
    <source>
        <strain evidence="2 3">ResAG-85</strain>
    </source>
</reference>